<proteinExistence type="predicted"/>
<evidence type="ECO:0000256" key="1">
    <source>
        <dbReference type="SAM" id="MobiDB-lite"/>
    </source>
</evidence>
<feature type="compositionally biased region" description="Gly residues" evidence="1">
    <location>
        <begin position="1"/>
        <end position="12"/>
    </location>
</feature>
<sequence>MPSSGVGAGGGAPFSKRLPFGSGKRNAGRPALRQNSSGSMPRFLNAESTNGCRICGGIRLTSITLKYGPEASASASEVMNLPAIVRVSARSCLRSTSRSLTVRNCSSTWLRFGLSLIRPSTSRDTVDTRSSSMLTAWPRSLTAASRVCAFTNSWLTCVLRSPSTVAILLAFASSFLTSSSRLPMVSENLATPSSAALRCGEV</sequence>
<reference evidence="2 3" key="1">
    <citation type="submission" date="2015-03" db="EMBL/GenBank/DDBJ databases">
        <authorList>
            <person name="Murphy D."/>
        </authorList>
    </citation>
    <scope>NUCLEOTIDE SEQUENCE [LARGE SCALE GENOMIC DNA]</scope>
    <source>
        <strain evidence="2 3">D16</strain>
    </source>
</reference>
<name>A0A0U1D0P7_9MYCO</name>
<dbReference type="EMBL" id="CTEF01000001">
    <property type="protein sequence ID" value="CQD03864.1"/>
    <property type="molecule type" value="Genomic_DNA"/>
</dbReference>
<protein>
    <submittedName>
        <fullName evidence="2">Uncharacterized protein</fullName>
    </submittedName>
</protein>
<evidence type="ECO:0000313" key="3">
    <source>
        <dbReference type="Proteomes" id="UP000182227"/>
    </source>
</evidence>
<gene>
    <name evidence="2" type="ORF">BN970_00574</name>
</gene>
<dbReference type="Proteomes" id="UP000182227">
    <property type="component" value="Unassembled WGS sequence"/>
</dbReference>
<organism evidence="2 3">
    <name type="scientific">Mycolicibacterium conceptionense</name>
    <dbReference type="NCBI Taxonomy" id="451644"/>
    <lineage>
        <taxon>Bacteria</taxon>
        <taxon>Bacillati</taxon>
        <taxon>Actinomycetota</taxon>
        <taxon>Actinomycetes</taxon>
        <taxon>Mycobacteriales</taxon>
        <taxon>Mycobacteriaceae</taxon>
        <taxon>Mycolicibacterium</taxon>
    </lineage>
</organism>
<accession>A0A0U1D0P7</accession>
<feature type="region of interest" description="Disordered" evidence="1">
    <location>
        <begin position="1"/>
        <end position="42"/>
    </location>
</feature>
<dbReference type="AlphaFoldDB" id="A0A0U1D0P7"/>
<evidence type="ECO:0000313" key="2">
    <source>
        <dbReference type="EMBL" id="CQD03864.1"/>
    </source>
</evidence>